<evidence type="ECO:0000313" key="3">
    <source>
        <dbReference type="Proteomes" id="UP001497623"/>
    </source>
</evidence>
<proteinExistence type="predicted"/>
<feature type="domain" description="Piwi" evidence="1">
    <location>
        <begin position="1"/>
        <end position="171"/>
    </location>
</feature>
<comment type="caution">
    <text evidence="2">The sequence shown here is derived from an EMBL/GenBank/DDBJ whole genome shotgun (WGS) entry which is preliminary data.</text>
</comment>
<dbReference type="PROSITE" id="PS50822">
    <property type="entry name" value="PIWI"/>
    <property type="match status" value="1"/>
</dbReference>
<protein>
    <recommendedName>
        <fullName evidence="1">Piwi domain-containing protein</fullName>
    </recommendedName>
</protein>
<dbReference type="EMBL" id="CAXKWB010005820">
    <property type="protein sequence ID" value="CAL4080008.1"/>
    <property type="molecule type" value="Genomic_DNA"/>
</dbReference>
<dbReference type="PANTHER" id="PTHR22891">
    <property type="entry name" value="EUKARYOTIC TRANSLATION INITIATION FACTOR 2C"/>
    <property type="match status" value="1"/>
</dbReference>
<dbReference type="Gene3D" id="3.30.420.10">
    <property type="entry name" value="Ribonuclease H-like superfamily/Ribonuclease H"/>
    <property type="match status" value="1"/>
</dbReference>
<dbReference type="InterPro" id="IPR003165">
    <property type="entry name" value="Piwi"/>
</dbReference>
<dbReference type="InterPro" id="IPR036397">
    <property type="entry name" value="RNaseH_sf"/>
</dbReference>
<evidence type="ECO:0000313" key="2">
    <source>
        <dbReference type="EMBL" id="CAL4080008.1"/>
    </source>
</evidence>
<name>A0AAV2QFS3_MEGNR</name>
<dbReference type="GO" id="GO:0003676">
    <property type="term" value="F:nucleic acid binding"/>
    <property type="evidence" value="ECO:0007669"/>
    <property type="project" value="InterPro"/>
</dbReference>
<dbReference type="SUPFAM" id="SSF53098">
    <property type="entry name" value="Ribonuclease H-like"/>
    <property type="match status" value="1"/>
</dbReference>
<gene>
    <name evidence="2" type="ORF">MNOR_LOCUS11171</name>
</gene>
<dbReference type="AlphaFoldDB" id="A0AAV2QFS3"/>
<dbReference type="Proteomes" id="UP001497623">
    <property type="component" value="Unassembled WGS sequence"/>
</dbReference>
<dbReference type="SMART" id="SM00950">
    <property type="entry name" value="Piwi"/>
    <property type="match status" value="1"/>
</dbReference>
<sequence>NLLMAFYKSTNFKPERIIMYRDGVSDSEFLKVLRYELKAMREACTELGVDYKPGITFIVVQKRHHTRLYAANDKDAIGRSGNVPPGTTVDHSITHPSDKDFYMVSHEGIQGTSKPTHYYVLWDDNDLNLDQLQGMTYAMCHMYSRCTRSVSMPAPAYYAHLVAFRAKVHHEDMVNSDGSSDGSTVSSDSLSDSDINKIAGMGTNNPLSKTHYFL</sequence>
<evidence type="ECO:0000259" key="1">
    <source>
        <dbReference type="PROSITE" id="PS50822"/>
    </source>
</evidence>
<dbReference type="Pfam" id="PF02171">
    <property type="entry name" value="Piwi"/>
    <property type="match status" value="1"/>
</dbReference>
<dbReference type="InterPro" id="IPR012337">
    <property type="entry name" value="RNaseH-like_sf"/>
</dbReference>
<organism evidence="2 3">
    <name type="scientific">Meganyctiphanes norvegica</name>
    <name type="common">Northern krill</name>
    <name type="synonym">Thysanopoda norvegica</name>
    <dbReference type="NCBI Taxonomy" id="48144"/>
    <lineage>
        <taxon>Eukaryota</taxon>
        <taxon>Metazoa</taxon>
        <taxon>Ecdysozoa</taxon>
        <taxon>Arthropoda</taxon>
        <taxon>Crustacea</taxon>
        <taxon>Multicrustacea</taxon>
        <taxon>Malacostraca</taxon>
        <taxon>Eumalacostraca</taxon>
        <taxon>Eucarida</taxon>
        <taxon>Euphausiacea</taxon>
        <taxon>Euphausiidae</taxon>
        <taxon>Meganyctiphanes</taxon>
    </lineage>
</organism>
<accession>A0AAV2QFS3</accession>
<feature type="non-terminal residue" evidence="2">
    <location>
        <position position="1"/>
    </location>
</feature>
<keyword evidence="3" id="KW-1185">Reference proteome</keyword>
<reference evidence="2 3" key="1">
    <citation type="submission" date="2024-05" db="EMBL/GenBank/DDBJ databases">
        <authorList>
            <person name="Wallberg A."/>
        </authorList>
    </citation>
    <scope>NUCLEOTIDE SEQUENCE [LARGE SCALE GENOMIC DNA]</scope>
</reference>